<protein>
    <submittedName>
        <fullName evidence="7">16S rRNA (Cytidine(1402)-2'-O)-methyltransferase</fullName>
        <ecNumber evidence="7">2.1.1.198</ecNumber>
    </submittedName>
</protein>
<dbReference type="GO" id="GO:0032259">
    <property type="term" value="P:methylation"/>
    <property type="evidence" value="ECO:0007669"/>
    <property type="project" value="UniProtKB-KW"/>
</dbReference>
<evidence type="ECO:0000256" key="5">
    <source>
        <dbReference type="ARBA" id="ARBA00022691"/>
    </source>
</evidence>
<dbReference type="AlphaFoldDB" id="A0A3B1C2P2"/>
<dbReference type="Gene3D" id="3.40.1010.10">
    <property type="entry name" value="Cobalt-precorrin-4 Transmethylase, Domain 1"/>
    <property type="match status" value="1"/>
</dbReference>
<dbReference type="FunFam" id="3.40.1010.10:FF:000007">
    <property type="entry name" value="Ribosomal RNA small subunit methyltransferase I"/>
    <property type="match status" value="1"/>
</dbReference>
<reference evidence="7" key="1">
    <citation type="submission" date="2018-06" db="EMBL/GenBank/DDBJ databases">
        <authorList>
            <person name="Zhirakovskaya E."/>
        </authorList>
    </citation>
    <scope>NUCLEOTIDE SEQUENCE</scope>
</reference>
<dbReference type="InterPro" id="IPR014776">
    <property type="entry name" value="4pyrrole_Mease_sub2"/>
</dbReference>
<dbReference type="PANTHER" id="PTHR46111">
    <property type="entry name" value="RIBOSOMAL RNA SMALL SUBUNIT METHYLTRANSFERASE I"/>
    <property type="match status" value="1"/>
</dbReference>
<evidence type="ECO:0000256" key="2">
    <source>
        <dbReference type="ARBA" id="ARBA00022552"/>
    </source>
</evidence>
<dbReference type="EC" id="2.1.1.198" evidence="7"/>
<proteinExistence type="inferred from homology"/>
<dbReference type="Gene3D" id="3.30.950.10">
    <property type="entry name" value="Methyltransferase, Cobalt-precorrin-4 Transmethylase, Domain 2"/>
    <property type="match status" value="1"/>
</dbReference>
<dbReference type="Pfam" id="PF00590">
    <property type="entry name" value="TP_methylase"/>
    <property type="match status" value="1"/>
</dbReference>
<keyword evidence="5" id="KW-0949">S-adenosyl-L-methionine</keyword>
<dbReference type="InterPro" id="IPR000878">
    <property type="entry name" value="4pyrrol_Mease"/>
</dbReference>
<dbReference type="GO" id="GO:0008168">
    <property type="term" value="F:methyltransferase activity"/>
    <property type="evidence" value="ECO:0007669"/>
    <property type="project" value="UniProtKB-KW"/>
</dbReference>
<dbReference type="FunFam" id="3.30.950.10:FF:000002">
    <property type="entry name" value="Ribosomal RNA small subunit methyltransferase I"/>
    <property type="match status" value="1"/>
</dbReference>
<name>A0A3B1C2P2_9ZZZZ</name>
<feature type="domain" description="Tetrapyrrole methylase" evidence="6">
    <location>
        <begin position="7"/>
        <end position="206"/>
    </location>
</feature>
<dbReference type="PANTHER" id="PTHR46111:SF1">
    <property type="entry name" value="RIBOSOMAL RNA SMALL SUBUNIT METHYLTRANSFERASE I"/>
    <property type="match status" value="1"/>
</dbReference>
<organism evidence="7">
    <name type="scientific">hydrothermal vent metagenome</name>
    <dbReference type="NCBI Taxonomy" id="652676"/>
    <lineage>
        <taxon>unclassified sequences</taxon>
        <taxon>metagenomes</taxon>
        <taxon>ecological metagenomes</taxon>
    </lineage>
</organism>
<accession>A0A3B1C2P2</accession>
<evidence type="ECO:0000313" key="7">
    <source>
        <dbReference type="EMBL" id="VAX18088.1"/>
    </source>
</evidence>
<dbReference type="PROSITE" id="PS01296">
    <property type="entry name" value="RSMI"/>
    <property type="match status" value="1"/>
</dbReference>
<dbReference type="InterPro" id="IPR018063">
    <property type="entry name" value="SAM_MeTrfase_RsmI_CS"/>
</dbReference>
<dbReference type="EMBL" id="UOGB01000098">
    <property type="protein sequence ID" value="VAX18088.1"/>
    <property type="molecule type" value="Genomic_DNA"/>
</dbReference>
<gene>
    <name evidence="7" type="ORF">MNBD_NITROSPINAE03-896</name>
</gene>
<dbReference type="GO" id="GO:0006364">
    <property type="term" value="P:rRNA processing"/>
    <property type="evidence" value="ECO:0007669"/>
    <property type="project" value="UniProtKB-KW"/>
</dbReference>
<dbReference type="InterPro" id="IPR008189">
    <property type="entry name" value="rRNA_ssu_MeTfrase_I"/>
</dbReference>
<evidence type="ECO:0000256" key="1">
    <source>
        <dbReference type="ARBA" id="ARBA00022490"/>
    </source>
</evidence>
<dbReference type="HAMAP" id="MF_01877">
    <property type="entry name" value="16SrRNA_methyltr_I"/>
    <property type="match status" value="1"/>
</dbReference>
<dbReference type="NCBIfam" id="TIGR00096">
    <property type="entry name" value="16S rRNA (cytidine(1402)-2'-O)-methyltransferase"/>
    <property type="match status" value="1"/>
</dbReference>
<evidence type="ECO:0000259" key="6">
    <source>
        <dbReference type="Pfam" id="PF00590"/>
    </source>
</evidence>
<dbReference type="PIRSF" id="PIRSF005917">
    <property type="entry name" value="MTase_YraL"/>
    <property type="match status" value="1"/>
</dbReference>
<evidence type="ECO:0000256" key="4">
    <source>
        <dbReference type="ARBA" id="ARBA00022679"/>
    </source>
</evidence>
<dbReference type="InterPro" id="IPR014777">
    <property type="entry name" value="4pyrrole_Mease_sub1"/>
</dbReference>
<dbReference type="InterPro" id="IPR035996">
    <property type="entry name" value="4pyrrol_Methylase_sf"/>
</dbReference>
<sequence>MDGETGTLYLVASPVGNLADITHRAVEILQSVDIIAVEDTRHTKRLLDHYEIKGRRLTSYHAHNVDRKTPALIERLKAGESVALISDAGSPGISDPGAVLVREAVAESVTVCPIPGPSAPILAVTASGFPSHRFIFEGFLPRKKGRKTLVESWRKEKRTIVFFEAPVRIVKTLIYIKEMIGDRKICVARELTKKFEEFIRGDISDVIYELESRASVKGEITVVVAPGDI</sequence>
<evidence type="ECO:0000256" key="3">
    <source>
        <dbReference type="ARBA" id="ARBA00022603"/>
    </source>
</evidence>
<keyword evidence="2" id="KW-0698">rRNA processing</keyword>
<keyword evidence="4 7" id="KW-0808">Transferase</keyword>
<dbReference type="SUPFAM" id="SSF53790">
    <property type="entry name" value="Tetrapyrrole methylase"/>
    <property type="match status" value="1"/>
</dbReference>
<dbReference type="CDD" id="cd11648">
    <property type="entry name" value="RsmI"/>
    <property type="match status" value="1"/>
</dbReference>
<keyword evidence="3 7" id="KW-0489">Methyltransferase</keyword>
<keyword evidence="1" id="KW-0963">Cytoplasm</keyword>